<reference evidence="1" key="2">
    <citation type="submission" date="2023-04" db="EMBL/GenBank/DDBJ databases">
        <authorList>
            <person name="Bruccoleri R.E."/>
            <person name="Oakeley E.J."/>
            <person name="Faust A.-M."/>
            <person name="Dessus-Babus S."/>
            <person name="Altorfer M."/>
            <person name="Burckhardt D."/>
            <person name="Oertli M."/>
            <person name="Naumann U."/>
            <person name="Petersen F."/>
            <person name="Wong J."/>
        </authorList>
    </citation>
    <scope>NUCLEOTIDE SEQUENCE</scope>
    <source>
        <strain evidence="1">GSM-AAB239-AS_SAM_17_03QT</strain>
        <tissue evidence="1">Leaf</tissue>
    </source>
</reference>
<dbReference type="Proteomes" id="UP001140949">
    <property type="component" value="Unassembled WGS sequence"/>
</dbReference>
<comment type="caution">
    <text evidence="1">The sequence shown here is derived from an EMBL/GenBank/DDBJ whole genome shotgun (WGS) entry which is preliminary data.</text>
</comment>
<accession>A0AAX6ETD2</accession>
<name>A0AAX6ETD2_IRIPA</name>
<evidence type="ECO:0000313" key="1">
    <source>
        <dbReference type="EMBL" id="KAJ6807171.1"/>
    </source>
</evidence>
<protein>
    <submittedName>
        <fullName evidence="1">Uncharacterized protein</fullName>
    </submittedName>
</protein>
<keyword evidence="2" id="KW-1185">Reference proteome</keyword>
<evidence type="ECO:0000313" key="2">
    <source>
        <dbReference type="Proteomes" id="UP001140949"/>
    </source>
</evidence>
<dbReference type="AlphaFoldDB" id="A0AAX6ETD2"/>
<sequence length="52" mass="5573">MPRVTSVPGLCEGSCPVRVCPFLTVPNLVHIWGSTGVGNNSDEFLLSIVLIF</sequence>
<dbReference type="EMBL" id="JANAVB010034109">
    <property type="protein sequence ID" value="KAJ6807171.1"/>
    <property type="molecule type" value="Genomic_DNA"/>
</dbReference>
<gene>
    <name evidence="1" type="ORF">M6B38_173155</name>
</gene>
<reference evidence="1" key="1">
    <citation type="journal article" date="2023" name="GigaByte">
        <title>Genome assembly of the bearded iris, Iris pallida Lam.</title>
        <authorList>
            <person name="Bruccoleri R.E."/>
            <person name="Oakeley E.J."/>
            <person name="Faust A.M.E."/>
            <person name="Altorfer M."/>
            <person name="Dessus-Babus S."/>
            <person name="Burckhardt D."/>
            <person name="Oertli M."/>
            <person name="Naumann U."/>
            <person name="Petersen F."/>
            <person name="Wong J."/>
        </authorList>
    </citation>
    <scope>NUCLEOTIDE SEQUENCE</scope>
    <source>
        <strain evidence="1">GSM-AAB239-AS_SAM_17_03QT</strain>
    </source>
</reference>
<organism evidence="1 2">
    <name type="scientific">Iris pallida</name>
    <name type="common">Sweet iris</name>
    <dbReference type="NCBI Taxonomy" id="29817"/>
    <lineage>
        <taxon>Eukaryota</taxon>
        <taxon>Viridiplantae</taxon>
        <taxon>Streptophyta</taxon>
        <taxon>Embryophyta</taxon>
        <taxon>Tracheophyta</taxon>
        <taxon>Spermatophyta</taxon>
        <taxon>Magnoliopsida</taxon>
        <taxon>Liliopsida</taxon>
        <taxon>Asparagales</taxon>
        <taxon>Iridaceae</taxon>
        <taxon>Iridoideae</taxon>
        <taxon>Irideae</taxon>
        <taxon>Iris</taxon>
    </lineage>
</organism>
<proteinExistence type="predicted"/>